<proteinExistence type="predicted"/>
<name>A0A7S0MHW7_9CRYP</name>
<dbReference type="Pfam" id="PF13738">
    <property type="entry name" value="Pyr_redox_3"/>
    <property type="match status" value="1"/>
</dbReference>
<organism evidence="1">
    <name type="scientific">Cryptomonas curvata</name>
    <dbReference type="NCBI Taxonomy" id="233186"/>
    <lineage>
        <taxon>Eukaryota</taxon>
        <taxon>Cryptophyceae</taxon>
        <taxon>Cryptomonadales</taxon>
        <taxon>Cryptomonadaceae</taxon>
        <taxon>Cryptomonas</taxon>
    </lineage>
</organism>
<dbReference type="Gene3D" id="3.40.50.720">
    <property type="entry name" value="NAD(P)-binding Rossmann-like Domain"/>
    <property type="match status" value="1"/>
</dbReference>
<dbReference type="EMBL" id="HBEZ01032350">
    <property type="protein sequence ID" value="CAD8640230.1"/>
    <property type="molecule type" value="Transcribed_RNA"/>
</dbReference>
<sequence length="126" mass="13660">MLIAVIGGGPIGLEFAVAACQQGFEIILLEKGPKIAQSVREWGHVTLFSPWSLNISDVSRKILSELSLPIPSAESFPTGNEFVLQYLEVLEKWLRNSGHCKILLGSEALSIGRGSYSLHCGKSFSS</sequence>
<gene>
    <name evidence="1" type="ORF">CCUR1050_LOCUS17914</name>
</gene>
<dbReference type="SUPFAM" id="SSF51905">
    <property type="entry name" value="FAD/NAD(P)-binding domain"/>
    <property type="match status" value="1"/>
</dbReference>
<reference evidence="1" key="1">
    <citation type="submission" date="2021-01" db="EMBL/GenBank/DDBJ databases">
        <authorList>
            <person name="Corre E."/>
            <person name="Pelletier E."/>
            <person name="Niang G."/>
            <person name="Scheremetjew M."/>
            <person name="Finn R."/>
            <person name="Kale V."/>
            <person name="Holt S."/>
            <person name="Cochrane G."/>
            <person name="Meng A."/>
            <person name="Brown T."/>
            <person name="Cohen L."/>
        </authorList>
    </citation>
    <scope>NUCLEOTIDE SEQUENCE</scope>
    <source>
        <strain evidence="1">CCAP979/52</strain>
    </source>
</reference>
<protein>
    <recommendedName>
        <fullName evidence="2">FAD/NAD(P)-binding domain-containing protein</fullName>
    </recommendedName>
</protein>
<dbReference type="InterPro" id="IPR036188">
    <property type="entry name" value="FAD/NAD-bd_sf"/>
</dbReference>
<dbReference type="AlphaFoldDB" id="A0A7S0MHW7"/>
<accession>A0A7S0MHW7</accession>
<evidence type="ECO:0008006" key="2">
    <source>
        <dbReference type="Google" id="ProtNLM"/>
    </source>
</evidence>
<evidence type="ECO:0000313" key="1">
    <source>
        <dbReference type="EMBL" id="CAD8640230.1"/>
    </source>
</evidence>